<dbReference type="InterPro" id="IPR007397">
    <property type="entry name" value="F-box-assoc_dom"/>
</dbReference>
<dbReference type="PANTHER" id="PTHR12125">
    <property type="entry name" value="F-BOX ONLY PROTEIN 6-LIKE PROTEIN"/>
    <property type="match status" value="1"/>
</dbReference>
<feature type="domain" description="FBA" evidence="2">
    <location>
        <begin position="74"/>
        <end position="169"/>
    </location>
</feature>
<name>A0A3P7P3J2_9BILA</name>
<organism evidence="3 4">
    <name type="scientific">Gongylonema pulchrum</name>
    <dbReference type="NCBI Taxonomy" id="637853"/>
    <lineage>
        <taxon>Eukaryota</taxon>
        <taxon>Metazoa</taxon>
        <taxon>Ecdysozoa</taxon>
        <taxon>Nematoda</taxon>
        <taxon>Chromadorea</taxon>
        <taxon>Rhabditida</taxon>
        <taxon>Spirurina</taxon>
        <taxon>Spiruromorpha</taxon>
        <taxon>Spiruroidea</taxon>
        <taxon>Gongylonematidae</taxon>
        <taxon>Gongylonema</taxon>
    </lineage>
</organism>
<accession>A0A3P7P3J2</accession>
<dbReference type="GO" id="GO:0061630">
    <property type="term" value="F:ubiquitin protein ligase activity"/>
    <property type="evidence" value="ECO:0007669"/>
    <property type="project" value="TreeGrafter"/>
</dbReference>
<dbReference type="Proteomes" id="UP000271098">
    <property type="component" value="Unassembled WGS sequence"/>
</dbReference>
<dbReference type="EMBL" id="UYRT01095081">
    <property type="protein sequence ID" value="VDN40017.1"/>
    <property type="molecule type" value="Genomic_DNA"/>
</dbReference>
<evidence type="ECO:0000259" key="2">
    <source>
        <dbReference type="PROSITE" id="PS51114"/>
    </source>
</evidence>
<sequence length="169" mass="19504">MTEIFRRIDDAKTVGYICPLVDCYIIVFLLVQVCRRWHYVLSLPGFWISYMKYRSQTLPPHSLRLVPELNTKKVAFIQPFGKNLITNPSGENSMGGWIVTDKEGHGFNIERPPNGCAECLEEHISVAFVTSYGWCRKYYVVDLWKEGIEVSWAIVIDCFVILDSNYISL</sequence>
<dbReference type="PANTHER" id="PTHR12125:SF5">
    <property type="entry name" value="F-BOX DOMAIN-CONTAINING PROTEIN"/>
    <property type="match status" value="1"/>
</dbReference>
<keyword evidence="1" id="KW-0812">Transmembrane</keyword>
<evidence type="ECO:0000313" key="3">
    <source>
        <dbReference type="EMBL" id="VDN40017.1"/>
    </source>
</evidence>
<dbReference type="GO" id="GO:0031146">
    <property type="term" value="P:SCF-dependent proteasomal ubiquitin-dependent protein catabolic process"/>
    <property type="evidence" value="ECO:0007669"/>
    <property type="project" value="TreeGrafter"/>
</dbReference>
<dbReference type="OrthoDB" id="1107553at2759"/>
<dbReference type="InterPro" id="IPR039752">
    <property type="entry name" value="F-box_only"/>
</dbReference>
<gene>
    <name evidence="3" type="ORF">GPUH_LOCUS22432</name>
</gene>
<dbReference type="Pfam" id="PF04300">
    <property type="entry name" value="FBA"/>
    <property type="match status" value="1"/>
</dbReference>
<feature type="transmembrane region" description="Helical" evidence="1">
    <location>
        <begin position="14"/>
        <end position="31"/>
    </location>
</feature>
<keyword evidence="1" id="KW-0472">Membrane</keyword>
<dbReference type="PROSITE" id="PS51114">
    <property type="entry name" value="FBA"/>
    <property type="match status" value="1"/>
</dbReference>
<dbReference type="InterPro" id="IPR036047">
    <property type="entry name" value="F-box-like_dom_sf"/>
</dbReference>
<evidence type="ECO:0000256" key="1">
    <source>
        <dbReference type="SAM" id="Phobius"/>
    </source>
</evidence>
<dbReference type="GO" id="GO:0005737">
    <property type="term" value="C:cytoplasm"/>
    <property type="evidence" value="ECO:0007669"/>
    <property type="project" value="TreeGrafter"/>
</dbReference>
<dbReference type="InterPro" id="IPR008979">
    <property type="entry name" value="Galactose-bd-like_sf"/>
</dbReference>
<dbReference type="GO" id="GO:0019005">
    <property type="term" value="C:SCF ubiquitin ligase complex"/>
    <property type="evidence" value="ECO:0007669"/>
    <property type="project" value="TreeGrafter"/>
</dbReference>
<dbReference type="GO" id="GO:0006516">
    <property type="term" value="P:glycoprotein catabolic process"/>
    <property type="evidence" value="ECO:0007669"/>
    <property type="project" value="TreeGrafter"/>
</dbReference>
<proteinExistence type="predicted"/>
<dbReference type="Gene3D" id="2.60.120.260">
    <property type="entry name" value="Galactose-binding domain-like"/>
    <property type="match status" value="1"/>
</dbReference>
<dbReference type="GO" id="GO:0036503">
    <property type="term" value="P:ERAD pathway"/>
    <property type="evidence" value="ECO:0007669"/>
    <property type="project" value="TreeGrafter"/>
</dbReference>
<evidence type="ECO:0000313" key="4">
    <source>
        <dbReference type="Proteomes" id="UP000271098"/>
    </source>
</evidence>
<protein>
    <recommendedName>
        <fullName evidence="2">FBA domain-containing protein</fullName>
    </recommendedName>
</protein>
<dbReference type="AlphaFoldDB" id="A0A3P7P3J2"/>
<keyword evidence="1" id="KW-1133">Transmembrane helix</keyword>
<dbReference type="SUPFAM" id="SSF49785">
    <property type="entry name" value="Galactose-binding domain-like"/>
    <property type="match status" value="1"/>
</dbReference>
<dbReference type="SUPFAM" id="SSF81383">
    <property type="entry name" value="F-box domain"/>
    <property type="match status" value="1"/>
</dbReference>
<keyword evidence="4" id="KW-1185">Reference proteome</keyword>
<reference evidence="3 4" key="1">
    <citation type="submission" date="2018-11" db="EMBL/GenBank/DDBJ databases">
        <authorList>
            <consortium name="Pathogen Informatics"/>
        </authorList>
    </citation>
    <scope>NUCLEOTIDE SEQUENCE [LARGE SCALE GENOMIC DNA]</scope>
</reference>